<feature type="compositionally biased region" description="Polar residues" evidence="1">
    <location>
        <begin position="95"/>
        <end position="108"/>
    </location>
</feature>
<accession>A0ABR4QF41</accession>
<dbReference type="Proteomes" id="UP001651158">
    <property type="component" value="Unassembled WGS sequence"/>
</dbReference>
<proteinExistence type="predicted"/>
<dbReference type="EMBL" id="JAKROA010000004">
    <property type="protein sequence ID" value="KAL5108252.1"/>
    <property type="molecule type" value="Genomic_DNA"/>
</dbReference>
<reference evidence="2 3" key="1">
    <citation type="journal article" date="2022" name="Front. Cell. Infect. Microbiol.">
        <title>The Genomes of Two Strains of Taenia crassiceps the Animal Model for the Study of Human Cysticercosis.</title>
        <authorList>
            <person name="Bobes R.J."/>
            <person name="Estrada K."/>
            <person name="Rios-Valencia D.G."/>
            <person name="Calderon-Gallegos A."/>
            <person name="de la Torre P."/>
            <person name="Carrero J.C."/>
            <person name="Sanchez-Flores A."/>
            <person name="Laclette J.P."/>
        </authorList>
    </citation>
    <scope>NUCLEOTIDE SEQUENCE [LARGE SCALE GENOMIC DNA]</scope>
    <source>
        <strain evidence="2">WFUcys</strain>
    </source>
</reference>
<sequence>MHGKEPPESSKQIFLSSTQSSYVEFLEMLRLLATNLPHYSSRVVEAAFAGIPKLHLGMSRTAVSGTASLWEPCREAMVSKSPKGEYTEPERKPSDQNSQNVAVTRSCP</sequence>
<name>A0ABR4QF41_9CEST</name>
<gene>
    <name evidence="2" type="ORF">TcWFU_010124</name>
</gene>
<evidence type="ECO:0000256" key="1">
    <source>
        <dbReference type="SAM" id="MobiDB-lite"/>
    </source>
</evidence>
<feature type="compositionally biased region" description="Basic and acidic residues" evidence="1">
    <location>
        <begin position="82"/>
        <end position="94"/>
    </location>
</feature>
<feature type="region of interest" description="Disordered" evidence="1">
    <location>
        <begin position="78"/>
        <end position="108"/>
    </location>
</feature>
<organism evidence="2 3">
    <name type="scientific">Taenia crassiceps</name>
    <dbReference type="NCBI Taxonomy" id="6207"/>
    <lineage>
        <taxon>Eukaryota</taxon>
        <taxon>Metazoa</taxon>
        <taxon>Spiralia</taxon>
        <taxon>Lophotrochozoa</taxon>
        <taxon>Platyhelminthes</taxon>
        <taxon>Cestoda</taxon>
        <taxon>Eucestoda</taxon>
        <taxon>Cyclophyllidea</taxon>
        <taxon>Taeniidae</taxon>
        <taxon>Taenia</taxon>
    </lineage>
</organism>
<protein>
    <submittedName>
        <fullName evidence="2">Uncharacterized protein</fullName>
    </submittedName>
</protein>
<keyword evidence="3" id="KW-1185">Reference proteome</keyword>
<evidence type="ECO:0000313" key="3">
    <source>
        <dbReference type="Proteomes" id="UP001651158"/>
    </source>
</evidence>
<comment type="caution">
    <text evidence="2">The sequence shown here is derived from an EMBL/GenBank/DDBJ whole genome shotgun (WGS) entry which is preliminary data.</text>
</comment>
<evidence type="ECO:0000313" key="2">
    <source>
        <dbReference type="EMBL" id="KAL5108252.1"/>
    </source>
</evidence>